<comment type="caution">
    <text evidence="7">The sequence shown here is derived from an EMBL/GenBank/DDBJ whole genome shotgun (WGS) entry which is preliminary data.</text>
</comment>
<keyword evidence="2" id="KW-0677">Repeat</keyword>
<dbReference type="Gene3D" id="2.60.40.60">
    <property type="entry name" value="Cadherins"/>
    <property type="match status" value="1"/>
</dbReference>
<keyword evidence="8" id="KW-1185">Reference proteome</keyword>
<proteinExistence type="predicted"/>
<dbReference type="Proteomes" id="UP001176940">
    <property type="component" value="Unassembled WGS sequence"/>
</dbReference>
<keyword evidence="4" id="KW-0472">Membrane</keyword>
<evidence type="ECO:0000256" key="3">
    <source>
        <dbReference type="ARBA" id="ARBA00022837"/>
    </source>
</evidence>
<evidence type="ECO:0000256" key="5">
    <source>
        <dbReference type="PROSITE-ProRule" id="PRU00043"/>
    </source>
</evidence>
<dbReference type="InterPro" id="IPR039808">
    <property type="entry name" value="Cadherin"/>
</dbReference>
<keyword evidence="3 5" id="KW-0106">Calcium</keyword>
<dbReference type="PROSITE" id="PS50268">
    <property type="entry name" value="CADHERIN_2"/>
    <property type="match status" value="1"/>
</dbReference>
<accession>A0ABN9MFD0</accession>
<evidence type="ECO:0000256" key="2">
    <source>
        <dbReference type="ARBA" id="ARBA00022737"/>
    </source>
</evidence>
<dbReference type="PANTHER" id="PTHR24027">
    <property type="entry name" value="CADHERIN-23"/>
    <property type="match status" value="1"/>
</dbReference>
<protein>
    <recommendedName>
        <fullName evidence="6">Cadherin domain-containing protein</fullName>
    </recommendedName>
</protein>
<comment type="subcellular location">
    <subcellularLocation>
        <location evidence="1">Membrane</location>
    </subcellularLocation>
</comment>
<evidence type="ECO:0000313" key="8">
    <source>
        <dbReference type="Proteomes" id="UP001176940"/>
    </source>
</evidence>
<evidence type="ECO:0000313" key="7">
    <source>
        <dbReference type="EMBL" id="CAJ0965352.1"/>
    </source>
</evidence>
<dbReference type="PANTHER" id="PTHR24027:SF99">
    <property type="entry name" value="CADHERIN-9"/>
    <property type="match status" value="1"/>
</dbReference>
<sequence length="148" mass="16467">LIQTVSAVDKDEPPRGHTFFFEMLPEFSINPNFTVVDNKDNTASIFKQKETDTIVIKLVAYTLPVIIFDNDYPVQSSTETLTIQVCACDNKGNVQTCSAEAFFLPAEKVSTGAFSCNFTLHHHTSHISSHFCGSEETPKKRTINSFKG</sequence>
<dbReference type="InterPro" id="IPR002126">
    <property type="entry name" value="Cadherin-like_dom"/>
</dbReference>
<dbReference type="EMBL" id="CAUEEQ010066681">
    <property type="protein sequence ID" value="CAJ0965352.1"/>
    <property type="molecule type" value="Genomic_DNA"/>
</dbReference>
<evidence type="ECO:0000256" key="1">
    <source>
        <dbReference type="ARBA" id="ARBA00004370"/>
    </source>
</evidence>
<dbReference type="CDD" id="cd11304">
    <property type="entry name" value="Cadherin_repeat"/>
    <property type="match status" value="1"/>
</dbReference>
<dbReference type="SUPFAM" id="SSF49313">
    <property type="entry name" value="Cadherin-like"/>
    <property type="match status" value="1"/>
</dbReference>
<organism evidence="7 8">
    <name type="scientific">Ranitomeya imitator</name>
    <name type="common">mimic poison frog</name>
    <dbReference type="NCBI Taxonomy" id="111125"/>
    <lineage>
        <taxon>Eukaryota</taxon>
        <taxon>Metazoa</taxon>
        <taxon>Chordata</taxon>
        <taxon>Craniata</taxon>
        <taxon>Vertebrata</taxon>
        <taxon>Euteleostomi</taxon>
        <taxon>Amphibia</taxon>
        <taxon>Batrachia</taxon>
        <taxon>Anura</taxon>
        <taxon>Neobatrachia</taxon>
        <taxon>Hyloidea</taxon>
        <taxon>Dendrobatidae</taxon>
        <taxon>Dendrobatinae</taxon>
        <taxon>Ranitomeya</taxon>
    </lineage>
</organism>
<dbReference type="InterPro" id="IPR015919">
    <property type="entry name" value="Cadherin-like_sf"/>
</dbReference>
<gene>
    <name evidence="7" type="ORF">RIMI_LOCUS20180235</name>
</gene>
<feature type="domain" description="Cadherin" evidence="6">
    <location>
        <begin position="2"/>
        <end position="102"/>
    </location>
</feature>
<feature type="non-terminal residue" evidence="7">
    <location>
        <position position="1"/>
    </location>
</feature>
<evidence type="ECO:0000259" key="6">
    <source>
        <dbReference type="PROSITE" id="PS50268"/>
    </source>
</evidence>
<name>A0ABN9MFD0_9NEOB</name>
<reference evidence="7" key="1">
    <citation type="submission" date="2023-07" db="EMBL/GenBank/DDBJ databases">
        <authorList>
            <person name="Stuckert A."/>
        </authorList>
    </citation>
    <scope>NUCLEOTIDE SEQUENCE</scope>
</reference>
<evidence type="ECO:0000256" key="4">
    <source>
        <dbReference type="ARBA" id="ARBA00023136"/>
    </source>
</evidence>